<organism evidence="1 2">
    <name type="scientific">Candidatus Dojkabacteria bacterium</name>
    <dbReference type="NCBI Taxonomy" id="2099670"/>
    <lineage>
        <taxon>Bacteria</taxon>
        <taxon>Candidatus Dojkabacteria</taxon>
    </lineage>
</organism>
<reference evidence="1" key="2">
    <citation type="journal article" date="2021" name="Microbiome">
        <title>Successional dynamics and alternative stable states in a saline activated sludge microbial community over 9 years.</title>
        <authorList>
            <person name="Wang Y."/>
            <person name="Ye J."/>
            <person name="Ju F."/>
            <person name="Liu L."/>
            <person name="Boyd J.A."/>
            <person name="Deng Y."/>
            <person name="Parks D.H."/>
            <person name="Jiang X."/>
            <person name="Yin X."/>
            <person name="Woodcroft B.J."/>
            <person name="Tyson G.W."/>
            <person name="Hugenholtz P."/>
            <person name="Polz M.F."/>
            <person name="Zhang T."/>
        </authorList>
    </citation>
    <scope>NUCLEOTIDE SEQUENCE</scope>
    <source>
        <strain evidence="1">HKST-UBA15</strain>
    </source>
</reference>
<evidence type="ECO:0008006" key="3">
    <source>
        <dbReference type="Google" id="ProtNLM"/>
    </source>
</evidence>
<sequence length="215" mass="25164">MKKVEELELKVLAVNKEHLINELEKNNAEKILDALTEIWTFDISKSFEIEYTKLPAKLVDTVKIAEELTWHGKSLRDQNYHLRARKQGEHYEFTLKFSKPHNMNVKKEIELNINLTKNEWGKIGQTITDAGLIVTAHQQKKRISYQIDHDTHSAHFDIDTWPGIPTYLEIEASSSEIINYWIKKLLLGENQVTILSGQSFFDLYNINFYSELLFK</sequence>
<name>A0A955I935_9BACT</name>
<dbReference type="EMBL" id="JAGQLL010000044">
    <property type="protein sequence ID" value="MCA9380279.1"/>
    <property type="molecule type" value="Genomic_DNA"/>
</dbReference>
<dbReference type="SUPFAM" id="SSF55154">
    <property type="entry name" value="CYTH-like phosphatases"/>
    <property type="match status" value="1"/>
</dbReference>
<evidence type="ECO:0000313" key="2">
    <source>
        <dbReference type="Proteomes" id="UP000745577"/>
    </source>
</evidence>
<dbReference type="Proteomes" id="UP000745577">
    <property type="component" value="Unassembled WGS sequence"/>
</dbReference>
<comment type="caution">
    <text evidence="1">The sequence shown here is derived from an EMBL/GenBank/DDBJ whole genome shotgun (WGS) entry which is preliminary data.</text>
</comment>
<protein>
    <recommendedName>
        <fullName evidence="3">CYTH domain-containing protein</fullName>
    </recommendedName>
</protein>
<dbReference type="Gene3D" id="2.40.320.10">
    <property type="entry name" value="Hypothetical Protein Pfu-838710-001"/>
    <property type="match status" value="1"/>
</dbReference>
<evidence type="ECO:0000313" key="1">
    <source>
        <dbReference type="EMBL" id="MCA9380279.1"/>
    </source>
</evidence>
<dbReference type="InterPro" id="IPR033469">
    <property type="entry name" value="CYTH-like_dom_sf"/>
</dbReference>
<reference evidence="1" key="1">
    <citation type="submission" date="2020-04" db="EMBL/GenBank/DDBJ databases">
        <authorList>
            <person name="Zhang T."/>
        </authorList>
    </citation>
    <scope>NUCLEOTIDE SEQUENCE</scope>
    <source>
        <strain evidence="1">HKST-UBA15</strain>
    </source>
</reference>
<proteinExistence type="predicted"/>
<dbReference type="AlphaFoldDB" id="A0A955I935"/>
<accession>A0A955I935</accession>
<gene>
    <name evidence="1" type="ORF">KC675_03830</name>
</gene>